<accession>A0A098LL86</accession>
<dbReference type="Proteomes" id="UP000030185">
    <property type="component" value="Unassembled WGS sequence"/>
</dbReference>
<evidence type="ECO:0000313" key="2">
    <source>
        <dbReference type="Proteomes" id="UP000030185"/>
    </source>
</evidence>
<evidence type="ECO:0000313" key="1">
    <source>
        <dbReference type="EMBL" id="GAL86878.1"/>
    </source>
</evidence>
<reference evidence="1 2" key="1">
    <citation type="submission" date="2014-09" db="EMBL/GenBank/DDBJ databases">
        <title>Sporocytophaga myxococcoides PG-01 genome sequencing.</title>
        <authorList>
            <person name="Liu L."/>
            <person name="Gao P.J."/>
            <person name="Chen G.J."/>
            <person name="Wang L.S."/>
        </authorList>
    </citation>
    <scope>NUCLEOTIDE SEQUENCE [LARGE SCALE GENOMIC DNA]</scope>
    <source>
        <strain evidence="1 2">PG-01</strain>
    </source>
</reference>
<keyword evidence="2" id="KW-1185">Reference proteome</keyword>
<gene>
    <name evidence="1" type="ORF">MYP_4108</name>
</gene>
<dbReference type="EMBL" id="BBLT01000010">
    <property type="protein sequence ID" value="GAL86878.1"/>
    <property type="molecule type" value="Genomic_DNA"/>
</dbReference>
<dbReference type="RefSeq" id="WP_045467444.1">
    <property type="nucleotide sequence ID" value="NZ_BBLT01000010.1"/>
</dbReference>
<comment type="caution">
    <text evidence="1">The sequence shown here is derived from an EMBL/GenBank/DDBJ whole genome shotgun (WGS) entry which is preliminary data.</text>
</comment>
<name>A0A098LL86_9BACT</name>
<dbReference type="AlphaFoldDB" id="A0A098LL86"/>
<dbReference type="STRING" id="153721.MYP_4108"/>
<protein>
    <submittedName>
        <fullName evidence="1">Uncharacterized protein</fullName>
    </submittedName>
</protein>
<sequence length="106" mass="11931">MLVIFIAMLFFTGEVYGQPGGGGGLGIGSFYSNKLDLIDISSDTSFKIRFFSMFEGKTHKEFFMFQSLPKESGEVLIFDHHYGYRIPSIDDADKNGYSKEGSCQRM</sequence>
<organism evidence="1 2">
    <name type="scientific">Sporocytophaga myxococcoides</name>
    <dbReference type="NCBI Taxonomy" id="153721"/>
    <lineage>
        <taxon>Bacteria</taxon>
        <taxon>Pseudomonadati</taxon>
        <taxon>Bacteroidota</taxon>
        <taxon>Cytophagia</taxon>
        <taxon>Cytophagales</taxon>
        <taxon>Cytophagaceae</taxon>
        <taxon>Sporocytophaga</taxon>
    </lineage>
</organism>
<proteinExistence type="predicted"/>